<organism evidence="2 3">
    <name type="scientific">Agrobacterium rosae</name>
    <dbReference type="NCBI Taxonomy" id="1972867"/>
    <lineage>
        <taxon>Bacteria</taxon>
        <taxon>Pseudomonadati</taxon>
        <taxon>Pseudomonadota</taxon>
        <taxon>Alphaproteobacteria</taxon>
        <taxon>Hyphomicrobiales</taxon>
        <taxon>Rhizobiaceae</taxon>
        <taxon>Rhizobium/Agrobacterium group</taxon>
        <taxon>Agrobacterium</taxon>
    </lineage>
</organism>
<gene>
    <name evidence="2" type="ORF">DSM25559_2475</name>
</gene>
<dbReference type="InterPro" id="IPR011040">
    <property type="entry name" value="Sialidase"/>
</dbReference>
<reference evidence="3" key="1">
    <citation type="submission" date="2016-10" db="EMBL/GenBank/DDBJ databases">
        <authorList>
            <person name="Wibberg D."/>
        </authorList>
    </citation>
    <scope>NUCLEOTIDE SEQUENCE [LARGE SCALE GENOMIC DNA]</scope>
</reference>
<dbReference type="EMBL" id="FMUE01000005">
    <property type="protein sequence ID" value="SCX23972.1"/>
    <property type="molecule type" value="Genomic_DNA"/>
</dbReference>
<dbReference type="CDD" id="cd15482">
    <property type="entry name" value="Sialidase_non-viral"/>
    <property type="match status" value="1"/>
</dbReference>
<dbReference type="Gene3D" id="2.120.10.10">
    <property type="match status" value="1"/>
</dbReference>
<protein>
    <submittedName>
        <fullName evidence="2">Putative neuraminidase (Sialidase)</fullName>
    </submittedName>
</protein>
<feature type="domain" description="Sialidase" evidence="1">
    <location>
        <begin position="44"/>
        <end position="366"/>
    </location>
</feature>
<dbReference type="InterPro" id="IPR036278">
    <property type="entry name" value="Sialidase_sf"/>
</dbReference>
<evidence type="ECO:0000259" key="1">
    <source>
        <dbReference type="Pfam" id="PF13088"/>
    </source>
</evidence>
<dbReference type="SUPFAM" id="SSF50939">
    <property type="entry name" value="Sialidases"/>
    <property type="match status" value="1"/>
</dbReference>
<dbReference type="Pfam" id="PF13088">
    <property type="entry name" value="BNR_2"/>
    <property type="match status" value="1"/>
</dbReference>
<name>A0A1R3TRG5_9HYPH</name>
<dbReference type="Proteomes" id="UP000187891">
    <property type="component" value="Unassembled WGS sequence"/>
</dbReference>
<dbReference type="PANTHER" id="PTHR43752:SF2">
    <property type="entry name" value="BNR_ASP-BOX REPEAT FAMILY PROTEIN"/>
    <property type="match status" value="1"/>
</dbReference>
<evidence type="ECO:0000313" key="2">
    <source>
        <dbReference type="EMBL" id="SCX23972.1"/>
    </source>
</evidence>
<accession>A0A1R3TRG5</accession>
<sequence>MTPEEIAAKMDGHLFAAGEGRKEAYLPSPKIQNHAAFLSFLPDGTLACAWFGGTLEGKSDISIHISTLGDGADTWSQAALASHDEERSEQNPMIFVRPDGEIALFHTAQPSGNQDESRVMAHELTFENGKITSGPARDIGLANGTFIRATLVRRDDGAWMLPLFLCNPRPGARWTGTHDTAAVAVSTDEGKTWAVTEVPDSFGCVHMTVVPLDGQDMAAFFRRRQSDFVYRTESHDGGRSWSAPVATDVPNNNSSIAAIRLVDGRVALLCNPVSAATSDARRESLYDELGEDDHRPNAEGGIAPIWGVPRAPVTLCVSTDGGKSFPQRRIVEDGPGTCLSNNSVDGRNKEMSYPALLEGKDGALHLAYTYHRRAIKYVRLDKGWIDGENA</sequence>
<proteinExistence type="predicted"/>
<dbReference type="PANTHER" id="PTHR43752">
    <property type="entry name" value="BNR/ASP-BOX REPEAT FAMILY PROTEIN"/>
    <property type="match status" value="1"/>
</dbReference>
<dbReference type="RefSeq" id="WP_077120089.1">
    <property type="nucleotide sequence ID" value="NZ_FMUE01000005.1"/>
</dbReference>
<dbReference type="STRING" id="1907666.DSM25559_2475"/>
<evidence type="ECO:0000313" key="3">
    <source>
        <dbReference type="Proteomes" id="UP000187891"/>
    </source>
</evidence>
<dbReference type="AlphaFoldDB" id="A0A1R3TRG5"/>